<proteinExistence type="predicted"/>
<feature type="signal peptide" evidence="7">
    <location>
        <begin position="1"/>
        <end position="40"/>
    </location>
</feature>
<evidence type="ECO:0000256" key="4">
    <source>
        <dbReference type="ARBA" id="ARBA00022801"/>
    </source>
</evidence>
<sequence>MLRSRRRRRLEARGRSACLPAVGRRLAAAFLLFLAQPAHAWFDAGHQAIAAAAFFQLDPEARDKVARLLALHPDYPSWTAGVAEGERAKIAFIRASTWADDIKRRPDFWKNSLSDDGAHATDNIGYGDRRSHPYWHYMDLSFSRDDSPTTAAPEPNALTQIRVFSKTLGSDASDEVKSYDLVWLEHLVADVHQPLHATSRFSKRLPKGDSGGNLELICLSFICGLKLHAFWDSLLGQSSEPADALELAGQLPGPDPDRAGELEPRVWFEESAALAQAVVYTKAIGDGEGPFELDQAYQAEAREIARVQAAVAAARLAGVINEALAK</sequence>
<dbReference type="EMBL" id="WNKS01000005">
    <property type="protein sequence ID" value="MTV30947.1"/>
    <property type="molecule type" value="Genomic_DNA"/>
</dbReference>
<protein>
    <submittedName>
        <fullName evidence="8">S1/P1 nuclease</fullName>
    </submittedName>
</protein>
<evidence type="ECO:0000256" key="1">
    <source>
        <dbReference type="ARBA" id="ARBA00022722"/>
    </source>
</evidence>
<feature type="chain" id="PRO_5027106807" evidence="7">
    <location>
        <begin position="41"/>
        <end position="326"/>
    </location>
</feature>
<evidence type="ECO:0000256" key="7">
    <source>
        <dbReference type="SAM" id="SignalP"/>
    </source>
</evidence>
<dbReference type="SUPFAM" id="SSF48537">
    <property type="entry name" value="Phospholipase C/P1 nuclease"/>
    <property type="match status" value="1"/>
</dbReference>
<dbReference type="GO" id="GO:0003676">
    <property type="term" value="F:nucleic acid binding"/>
    <property type="evidence" value="ECO:0007669"/>
    <property type="project" value="InterPro"/>
</dbReference>
<keyword evidence="5" id="KW-1015">Disulfide bond</keyword>
<dbReference type="AlphaFoldDB" id="A0A6N8DKN5"/>
<accession>A0A6N8DKN5</accession>
<keyword evidence="7" id="KW-0732">Signal</keyword>
<evidence type="ECO:0000313" key="8">
    <source>
        <dbReference type="EMBL" id="MTV30947.1"/>
    </source>
</evidence>
<organism evidence="8 9">
    <name type="scientific">Rhodoblastus acidophilus</name>
    <name type="common">Rhodopseudomonas acidophila</name>
    <dbReference type="NCBI Taxonomy" id="1074"/>
    <lineage>
        <taxon>Bacteria</taxon>
        <taxon>Pseudomonadati</taxon>
        <taxon>Pseudomonadota</taxon>
        <taxon>Alphaproteobacteria</taxon>
        <taxon>Hyphomicrobiales</taxon>
        <taxon>Rhodoblastaceae</taxon>
        <taxon>Rhodoblastus</taxon>
    </lineage>
</organism>
<reference evidence="8 9" key="1">
    <citation type="submission" date="2019-11" db="EMBL/GenBank/DDBJ databases">
        <title>Whole-genome sequence of a Rhodoblastus acidophilus DSM 142.</title>
        <authorList>
            <person name="Kyndt J.A."/>
            <person name="Meyer T.E."/>
        </authorList>
    </citation>
    <scope>NUCLEOTIDE SEQUENCE [LARGE SCALE GENOMIC DNA]</scope>
    <source>
        <strain evidence="8 9">DSM 142</strain>
    </source>
</reference>
<keyword evidence="4" id="KW-0378">Hydrolase</keyword>
<keyword evidence="2" id="KW-0479">Metal-binding</keyword>
<dbReference type="InterPro" id="IPR003154">
    <property type="entry name" value="S1/P1nuclease"/>
</dbReference>
<evidence type="ECO:0000313" key="9">
    <source>
        <dbReference type="Proteomes" id="UP000439113"/>
    </source>
</evidence>
<dbReference type="GO" id="GO:0006308">
    <property type="term" value="P:DNA catabolic process"/>
    <property type="evidence" value="ECO:0007669"/>
    <property type="project" value="InterPro"/>
</dbReference>
<dbReference type="Pfam" id="PF02265">
    <property type="entry name" value="S1-P1_nuclease"/>
    <property type="match status" value="1"/>
</dbReference>
<dbReference type="PANTHER" id="PTHR33146">
    <property type="entry name" value="ENDONUCLEASE 4"/>
    <property type="match status" value="1"/>
</dbReference>
<evidence type="ECO:0000256" key="5">
    <source>
        <dbReference type="ARBA" id="ARBA00023157"/>
    </source>
</evidence>
<keyword evidence="3" id="KW-0255">Endonuclease</keyword>
<dbReference type="GO" id="GO:0046872">
    <property type="term" value="F:metal ion binding"/>
    <property type="evidence" value="ECO:0007669"/>
    <property type="project" value="UniProtKB-KW"/>
</dbReference>
<evidence type="ECO:0000256" key="2">
    <source>
        <dbReference type="ARBA" id="ARBA00022723"/>
    </source>
</evidence>
<comment type="caution">
    <text evidence="8">The sequence shown here is derived from an EMBL/GenBank/DDBJ whole genome shotgun (WGS) entry which is preliminary data.</text>
</comment>
<dbReference type="PANTHER" id="PTHR33146:SF10">
    <property type="entry name" value="STRAND-SPECIFIC NUCLEASE, PUTATIVE-RELATED"/>
    <property type="match status" value="1"/>
</dbReference>
<evidence type="ECO:0000256" key="3">
    <source>
        <dbReference type="ARBA" id="ARBA00022759"/>
    </source>
</evidence>
<name>A0A6N8DKN5_RHOAC</name>
<evidence type="ECO:0000256" key="6">
    <source>
        <dbReference type="ARBA" id="ARBA00023180"/>
    </source>
</evidence>
<dbReference type="CDD" id="cd11010">
    <property type="entry name" value="S1-P1_nuclease"/>
    <property type="match status" value="1"/>
</dbReference>
<dbReference type="InterPro" id="IPR008947">
    <property type="entry name" value="PLipase_C/P1_nuclease_dom_sf"/>
</dbReference>
<dbReference type="Gene3D" id="1.10.575.10">
    <property type="entry name" value="P1 Nuclease"/>
    <property type="match status" value="1"/>
</dbReference>
<dbReference type="GO" id="GO:0016788">
    <property type="term" value="F:hydrolase activity, acting on ester bonds"/>
    <property type="evidence" value="ECO:0007669"/>
    <property type="project" value="InterPro"/>
</dbReference>
<dbReference type="OrthoDB" id="267579at2"/>
<dbReference type="GO" id="GO:0004519">
    <property type="term" value="F:endonuclease activity"/>
    <property type="evidence" value="ECO:0007669"/>
    <property type="project" value="UniProtKB-KW"/>
</dbReference>
<keyword evidence="6" id="KW-0325">Glycoprotein</keyword>
<keyword evidence="1" id="KW-0540">Nuclease</keyword>
<dbReference type="Proteomes" id="UP000439113">
    <property type="component" value="Unassembled WGS sequence"/>
</dbReference>
<gene>
    <name evidence="8" type="ORF">GJ654_08060</name>
</gene>